<dbReference type="EMBL" id="UOEO01000134">
    <property type="protein sequence ID" value="VAW20302.1"/>
    <property type="molecule type" value="Genomic_DNA"/>
</dbReference>
<dbReference type="GO" id="GO:0016811">
    <property type="term" value="F:hydrolase activity, acting on carbon-nitrogen (but not peptide) bonds, in linear amides"/>
    <property type="evidence" value="ECO:0007669"/>
    <property type="project" value="InterPro"/>
</dbReference>
<evidence type="ECO:0000256" key="1">
    <source>
        <dbReference type="ARBA" id="ARBA00004141"/>
    </source>
</evidence>
<evidence type="ECO:0000256" key="3">
    <source>
        <dbReference type="ARBA" id="ARBA00022801"/>
    </source>
</evidence>
<accession>A0A3B0U103</accession>
<feature type="transmembrane region" description="Helical" evidence="6">
    <location>
        <begin position="28"/>
        <end position="45"/>
    </location>
</feature>
<name>A0A3B0U103_9ZZZZ</name>
<feature type="transmembrane region" description="Helical" evidence="6">
    <location>
        <begin position="116"/>
        <end position="139"/>
    </location>
</feature>
<organism evidence="7">
    <name type="scientific">hydrothermal vent metagenome</name>
    <dbReference type="NCBI Taxonomy" id="652676"/>
    <lineage>
        <taxon>unclassified sequences</taxon>
        <taxon>metagenomes</taxon>
        <taxon>ecological metagenomes</taxon>
    </lineage>
</organism>
<comment type="subcellular location">
    <subcellularLocation>
        <location evidence="1">Membrane</location>
        <topology evidence="1">Multi-pass membrane protein</topology>
    </subcellularLocation>
</comment>
<sequence length="229" mass="25443">MDWTYWSAPVNAYCERTSALFWAEPANALSNISFFLAALIAFIVARRENRLDAVNGILIGLTVLIGTGSLLFHTFAQRWSDMADMMPIAFLAVFYIAFSVRRFFSKSWVEVTIIGFAYFLISAVVLYLVGLLPAQSIAWMNGSEMYIPVVGGLFFLGLFLQRQQNPGAFLMWAGIATFLVSLVFRSLDMALCSAFPLGTHFIWHTLNGVLIGILLFAIIKYGAPAPKKA</sequence>
<keyword evidence="4 6" id="KW-1133">Transmembrane helix</keyword>
<gene>
    <name evidence="7" type="ORF">MNBD_ALPHA12-149</name>
</gene>
<evidence type="ECO:0000256" key="5">
    <source>
        <dbReference type="ARBA" id="ARBA00023136"/>
    </source>
</evidence>
<evidence type="ECO:0000313" key="7">
    <source>
        <dbReference type="EMBL" id="VAW20302.1"/>
    </source>
</evidence>
<dbReference type="GO" id="GO:0006672">
    <property type="term" value="P:ceramide metabolic process"/>
    <property type="evidence" value="ECO:0007669"/>
    <property type="project" value="InterPro"/>
</dbReference>
<keyword evidence="3" id="KW-0378">Hydrolase</keyword>
<dbReference type="GO" id="GO:0016020">
    <property type="term" value="C:membrane"/>
    <property type="evidence" value="ECO:0007669"/>
    <property type="project" value="UniProtKB-SubCell"/>
</dbReference>
<evidence type="ECO:0000256" key="6">
    <source>
        <dbReference type="SAM" id="Phobius"/>
    </source>
</evidence>
<reference evidence="7" key="1">
    <citation type="submission" date="2018-06" db="EMBL/GenBank/DDBJ databases">
        <authorList>
            <person name="Zhirakovskaya E."/>
        </authorList>
    </citation>
    <scope>NUCLEOTIDE SEQUENCE</scope>
</reference>
<feature type="transmembrane region" description="Helical" evidence="6">
    <location>
        <begin position="57"/>
        <end position="76"/>
    </location>
</feature>
<feature type="transmembrane region" description="Helical" evidence="6">
    <location>
        <begin position="202"/>
        <end position="223"/>
    </location>
</feature>
<dbReference type="AlphaFoldDB" id="A0A3B0U103"/>
<protein>
    <submittedName>
        <fullName evidence="7">Arginine/ornithine antiporter ArcD</fullName>
    </submittedName>
</protein>
<feature type="transmembrane region" description="Helical" evidence="6">
    <location>
        <begin position="145"/>
        <end position="161"/>
    </location>
</feature>
<keyword evidence="2 6" id="KW-0812">Transmembrane</keyword>
<keyword evidence="5 6" id="KW-0472">Membrane</keyword>
<feature type="transmembrane region" description="Helical" evidence="6">
    <location>
        <begin position="88"/>
        <end position="104"/>
    </location>
</feature>
<dbReference type="Pfam" id="PF05875">
    <property type="entry name" value="Ceramidase"/>
    <property type="match status" value="1"/>
</dbReference>
<dbReference type="InterPro" id="IPR008901">
    <property type="entry name" value="ACER"/>
</dbReference>
<evidence type="ECO:0000256" key="2">
    <source>
        <dbReference type="ARBA" id="ARBA00022692"/>
    </source>
</evidence>
<feature type="transmembrane region" description="Helical" evidence="6">
    <location>
        <begin position="168"/>
        <end position="187"/>
    </location>
</feature>
<proteinExistence type="predicted"/>
<evidence type="ECO:0000256" key="4">
    <source>
        <dbReference type="ARBA" id="ARBA00022989"/>
    </source>
</evidence>